<keyword evidence="2" id="KW-0472">Membrane</keyword>
<feature type="transmembrane region" description="Helical" evidence="2">
    <location>
        <begin position="34"/>
        <end position="55"/>
    </location>
</feature>
<evidence type="ECO:0000313" key="4">
    <source>
        <dbReference type="Proteomes" id="UP000468735"/>
    </source>
</evidence>
<dbReference type="AlphaFoldDB" id="A0A6H9YXL3"/>
<proteinExistence type="predicted"/>
<keyword evidence="2" id="KW-0812">Transmembrane</keyword>
<sequence length="133" mass="14440">MQWPKVSDVVATVLALGVLAAVWGAVQWAPGDTLRWLLAGAAVLGAAALVMWGLLGPGSRWLAGEHTEGFYNRRGRHSALDYMTPQEFETTTPPAEPDPLTRESVKPGQHQRRRGTGEAHEPAMLGWSGVVFR</sequence>
<dbReference type="RefSeq" id="WP_151556775.1">
    <property type="nucleotide sequence ID" value="NZ_WBMT01000001.1"/>
</dbReference>
<reference evidence="3 4" key="1">
    <citation type="submission" date="2019-09" db="EMBL/GenBank/DDBJ databases">
        <title>Actinomadura physcomitrii sp. nov., a novel actinomycete isolated from moss [Physcomitrium sphaericum (Ludw) Fuernr].</title>
        <authorList>
            <person name="Zhuang X."/>
            <person name="Liu C."/>
        </authorList>
    </citation>
    <scope>NUCLEOTIDE SEQUENCE [LARGE SCALE GENOMIC DNA]</scope>
    <source>
        <strain evidence="3 4">HMC1</strain>
    </source>
</reference>
<keyword evidence="4" id="KW-1185">Reference proteome</keyword>
<protein>
    <submittedName>
        <fullName evidence="3">Uncharacterized protein</fullName>
    </submittedName>
</protein>
<dbReference type="Proteomes" id="UP000468735">
    <property type="component" value="Unassembled WGS sequence"/>
</dbReference>
<dbReference type="OrthoDB" id="4469055at2"/>
<accession>A0A6H9YXL3</accession>
<organism evidence="3 4">
    <name type="scientific">Actinomadura rudentiformis</name>
    <dbReference type="NCBI Taxonomy" id="359158"/>
    <lineage>
        <taxon>Bacteria</taxon>
        <taxon>Bacillati</taxon>
        <taxon>Actinomycetota</taxon>
        <taxon>Actinomycetes</taxon>
        <taxon>Streptosporangiales</taxon>
        <taxon>Thermomonosporaceae</taxon>
        <taxon>Actinomadura</taxon>
    </lineage>
</organism>
<comment type="caution">
    <text evidence="3">The sequence shown here is derived from an EMBL/GenBank/DDBJ whole genome shotgun (WGS) entry which is preliminary data.</text>
</comment>
<name>A0A6H9YXL3_9ACTN</name>
<keyword evidence="2" id="KW-1133">Transmembrane helix</keyword>
<dbReference type="EMBL" id="WBMT01000001">
    <property type="protein sequence ID" value="KAB2352194.1"/>
    <property type="molecule type" value="Genomic_DNA"/>
</dbReference>
<feature type="region of interest" description="Disordered" evidence="1">
    <location>
        <begin position="87"/>
        <end position="120"/>
    </location>
</feature>
<evidence type="ECO:0000256" key="2">
    <source>
        <dbReference type="SAM" id="Phobius"/>
    </source>
</evidence>
<evidence type="ECO:0000256" key="1">
    <source>
        <dbReference type="SAM" id="MobiDB-lite"/>
    </source>
</evidence>
<evidence type="ECO:0000313" key="3">
    <source>
        <dbReference type="EMBL" id="KAB2352194.1"/>
    </source>
</evidence>
<gene>
    <name evidence="3" type="ORF">F8566_00295</name>
</gene>